<evidence type="ECO:0000259" key="10">
    <source>
        <dbReference type="PROSITE" id="PS50262"/>
    </source>
</evidence>
<dbReference type="PRINTS" id="PR00237">
    <property type="entry name" value="GPCRRHODOPSN"/>
</dbReference>
<dbReference type="InterPro" id="IPR000276">
    <property type="entry name" value="GPCR_Rhodpsn"/>
</dbReference>
<evidence type="ECO:0000256" key="1">
    <source>
        <dbReference type="ARBA" id="ARBA00004141"/>
    </source>
</evidence>
<keyword evidence="5 9" id="KW-0472">Membrane</keyword>
<dbReference type="CDD" id="cd00637">
    <property type="entry name" value="7tm_classA_rhodopsin-like"/>
    <property type="match status" value="1"/>
</dbReference>
<keyword evidence="12" id="KW-1185">Reference proteome</keyword>
<sequence length="292" mass="33249">MKSLACADLWVGVNCAVNIAFTLNNGRWPFSLFLCKLVAYLLVVSVGVSVTSLTVISVDRYLAICHPMRYRNIMSQPRAGFISVMVWILTLLLYLPSNFDWFRRDQATDCTQHFRMNISISFFVIAITIIPNFIISCLSYTLIVGTLTRRHKWLRKTTENGMHPNSDSVKARHREQDKLMAKIGLAILSAFYITWLPYMVFGTVRQLGLGRPSQTAINLSLYLGISNSFLNCFIYSIANKAFRNGVKILFKRLCCCRWRRGFTVTGSSNLTVKTSSSEENRRQGIVKLNEVE</sequence>
<dbReference type="PROSITE" id="PS00237">
    <property type="entry name" value="G_PROTEIN_RECEP_F1_1"/>
    <property type="match status" value="1"/>
</dbReference>
<keyword evidence="4 8" id="KW-0297">G-protein coupled receptor</keyword>
<accession>A0A2G8KZX3</accession>
<keyword evidence="7 8" id="KW-0807">Transducer</keyword>
<feature type="transmembrane region" description="Helical" evidence="9">
    <location>
        <begin position="79"/>
        <end position="96"/>
    </location>
</feature>
<dbReference type="Proteomes" id="UP000230750">
    <property type="component" value="Unassembled WGS sequence"/>
</dbReference>
<dbReference type="OrthoDB" id="6376512at2759"/>
<comment type="caution">
    <text evidence="11">The sequence shown here is derived from an EMBL/GenBank/DDBJ whole genome shotgun (WGS) entry which is preliminary data.</text>
</comment>
<evidence type="ECO:0000256" key="6">
    <source>
        <dbReference type="ARBA" id="ARBA00023170"/>
    </source>
</evidence>
<evidence type="ECO:0000313" key="12">
    <source>
        <dbReference type="Proteomes" id="UP000230750"/>
    </source>
</evidence>
<dbReference type="SUPFAM" id="SSF81321">
    <property type="entry name" value="Family A G protein-coupled receptor-like"/>
    <property type="match status" value="1"/>
</dbReference>
<evidence type="ECO:0000256" key="5">
    <source>
        <dbReference type="ARBA" id="ARBA00023136"/>
    </source>
</evidence>
<dbReference type="InterPro" id="IPR017452">
    <property type="entry name" value="GPCR_Rhodpsn_7TM"/>
</dbReference>
<dbReference type="Pfam" id="PF00001">
    <property type="entry name" value="7tm_1"/>
    <property type="match status" value="1"/>
</dbReference>
<feature type="transmembrane region" description="Helical" evidence="9">
    <location>
        <begin position="221"/>
        <end position="242"/>
    </location>
</feature>
<dbReference type="STRING" id="307972.A0A2G8KZX3"/>
<feature type="transmembrane region" description="Helical" evidence="9">
    <location>
        <begin position="39"/>
        <end position="58"/>
    </location>
</feature>
<name>A0A2G8KZX3_STIJA</name>
<protein>
    <submittedName>
        <fullName evidence="11">Putative G-protein coupled receptor</fullName>
    </submittedName>
</protein>
<dbReference type="Gene3D" id="1.20.1070.10">
    <property type="entry name" value="Rhodopsin 7-helix transmembrane proteins"/>
    <property type="match status" value="1"/>
</dbReference>
<feature type="transmembrane region" description="Helical" evidence="9">
    <location>
        <begin position="179"/>
        <end position="201"/>
    </location>
</feature>
<keyword evidence="3 9" id="KW-1133">Transmembrane helix</keyword>
<evidence type="ECO:0000256" key="3">
    <source>
        <dbReference type="ARBA" id="ARBA00022989"/>
    </source>
</evidence>
<feature type="domain" description="G-protein coupled receptors family 1 profile" evidence="10">
    <location>
        <begin position="1"/>
        <end position="235"/>
    </location>
</feature>
<evidence type="ECO:0000256" key="7">
    <source>
        <dbReference type="ARBA" id="ARBA00023224"/>
    </source>
</evidence>
<evidence type="ECO:0000256" key="2">
    <source>
        <dbReference type="ARBA" id="ARBA00022692"/>
    </source>
</evidence>
<proteinExistence type="inferred from homology"/>
<evidence type="ECO:0000256" key="8">
    <source>
        <dbReference type="RuleBase" id="RU000688"/>
    </source>
</evidence>
<dbReference type="PROSITE" id="PS50262">
    <property type="entry name" value="G_PROTEIN_RECEP_F1_2"/>
    <property type="match status" value="1"/>
</dbReference>
<comment type="similarity">
    <text evidence="8">Belongs to the G-protein coupled receptor 1 family.</text>
</comment>
<dbReference type="PANTHER" id="PTHR45695:SF9">
    <property type="entry name" value="LEUCOKININ RECEPTOR"/>
    <property type="match status" value="1"/>
</dbReference>
<feature type="transmembrane region" description="Helical" evidence="9">
    <location>
        <begin position="116"/>
        <end position="147"/>
    </location>
</feature>
<keyword evidence="6 8" id="KW-0675">Receptor</keyword>
<comment type="subcellular location">
    <subcellularLocation>
        <location evidence="1">Membrane</location>
        <topology evidence="1">Multi-pass membrane protein</topology>
    </subcellularLocation>
</comment>
<dbReference type="GO" id="GO:0005886">
    <property type="term" value="C:plasma membrane"/>
    <property type="evidence" value="ECO:0007669"/>
    <property type="project" value="TreeGrafter"/>
</dbReference>
<reference evidence="11 12" key="1">
    <citation type="journal article" date="2017" name="PLoS Biol.">
        <title>The sea cucumber genome provides insights into morphological evolution and visceral regeneration.</title>
        <authorList>
            <person name="Zhang X."/>
            <person name="Sun L."/>
            <person name="Yuan J."/>
            <person name="Sun Y."/>
            <person name="Gao Y."/>
            <person name="Zhang L."/>
            <person name="Li S."/>
            <person name="Dai H."/>
            <person name="Hamel J.F."/>
            <person name="Liu C."/>
            <person name="Yu Y."/>
            <person name="Liu S."/>
            <person name="Lin W."/>
            <person name="Guo K."/>
            <person name="Jin S."/>
            <person name="Xu P."/>
            <person name="Storey K.B."/>
            <person name="Huan P."/>
            <person name="Zhang T."/>
            <person name="Zhou Y."/>
            <person name="Zhang J."/>
            <person name="Lin C."/>
            <person name="Li X."/>
            <person name="Xing L."/>
            <person name="Huo D."/>
            <person name="Sun M."/>
            <person name="Wang L."/>
            <person name="Mercier A."/>
            <person name="Li F."/>
            <person name="Yang H."/>
            <person name="Xiang J."/>
        </authorList>
    </citation>
    <scope>NUCLEOTIDE SEQUENCE [LARGE SCALE GENOMIC DNA]</scope>
    <source>
        <strain evidence="11">Shaxun</strain>
        <tissue evidence="11">Muscle</tissue>
    </source>
</reference>
<evidence type="ECO:0000313" key="11">
    <source>
        <dbReference type="EMBL" id="PIK53505.1"/>
    </source>
</evidence>
<dbReference type="PANTHER" id="PTHR45695">
    <property type="entry name" value="LEUCOKININ RECEPTOR-RELATED"/>
    <property type="match status" value="1"/>
</dbReference>
<dbReference type="GO" id="GO:0004930">
    <property type="term" value="F:G protein-coupled receptor activity"/>
    <property type="evidence" value="ECO:0007669"/>
    <property type="project" value="UniProtKB-KW"/>
</dbReference>
<evidence type="ECO:0000256" key="9">
    <source>
        <dbReference type="SAM" id="Phobius"/>
    </source>
</evidence>
<gene>
    <name evidence="11" type="ORF">BSL78_09599</name>
</gene>
<keyword evidence="2 8" id="KW-0812">Transmembrane</keyword>
<dbReference type="AlphaFoldDB" id="A0A2G8KZX3"/>
<organism evidence="11 12">
    <name type="scientific">Stichopus japonicus</name>
    <name type="common">Sea cucumber</name>
    <dbReference type="NCBI Taxonomy" id="307972"/>
    <lineage>
        <taxon>Eukaryota</taxon>
        <taxon>Metazoa</taxon>
        <taxon>Echinodermata</taxon>
        <taxon>Eleutherozoa</taxon>
        <taxon>Echinozoa</taxon>
        <taxon>Holothuroidea</taxon>
        <taxon>Aspidochirotacea</taxon>
        <taxon>Aspidochirotida</taxon>
        <taxon>Stichopodidae</taxon>
        <taxon>Apostichopus</taxon>
    </lineage>
</organism>
<evidence type="ECO:0000256" key="4">
    <source>
        <dbReference type="ARBA" id="ARBA00023040"/>
    </source>
</evidence>
<dbReference type="EMBL" id="MRZV01000283">
    <property type="protein sequence ID" value="PIK53505.1"/>
    <property type="molecule type" value="Genomic_DNA"/>
</dbReference>